<dbReference type="InterPro" id="IPR002881">
    <property type="entry name" value="DUF58"/>
</dbReference>
<dbReference type="Gene3D" id="3.40.50.410">
    <property type="entry name" value="von Willebrand factor, type A domain"/>
    <property type="match status" value="1"/>
</dbReference>
<reference evidence="2" key="1">
    <citation type="journal article" date="2014" name="Front. Microbiol.">
        <title>High frequency of phylogenetically diverse reductive dehalogenase-homologous genes in deep subseafloor sedimentary metagenomes.</title>
        <authorList>
            <person name="Kawai M."/>
            <person name="Futagami T."/>
            <person name="Toyoda A."/>
            <person name="Takaki Y."/>
            <person name="Nishi S."/>
            <person name="Hori S."/>
            <person name="Arai W."/>
            <person name="Tsubouchi T."/>
            <person name="Morono Y."/>
            <person name="Uchiyama I."/>
            <person name="Ito T."/>
            <person name="Fujiyama A."/>
            <person name="Inagaki F."/>
            <person name="Takami H."/>
        </authorList>
    </citation>
    <scope>NUCLEOTIDE SEQUENCE</scope>
    <source>
        <strain evidence="2">Expedition CK06-06</strain>
    </source>
</reference>
<accession>X0RR75</accession>
<organism evidence="2">
    <name type="scientific">marine sediment metagenome</name>
    <dbReference type="NCBI Taxonomy" id="412755"/>
    <lineage>
        <taxon>unclassified sequences</taxon>
        <taxon>metagenomes</taxon>
        <taxon>ecological metagenomes</taxon>
    </lineage>
</organism>
<dbReference type="AlphaFoldDB" id="X0RR75"/>
<protein>
    <recommendedName>
        <fullName evidence="1">DUF58 domain-containing protein</fullName>
    </recommendedName>
</protein>
<feature type="domain" description="DUF58" evidence="1">
    <location>
        <begin position="47"/>
        <end position="254"/>
    </location>
</feature>
<dbReference type="EMBL" id="BARS01006625">
    <property type="protein sequence ID" value="GAF71354.1"/>
    <property type="molecule type" value="Genomic_DNA"/>
</dbReference>
<evidence type="ECO:0000259" key="1">
    <source>
        <dbReference type="Pfam" id="PF01882"/>
    </source>
</evidence>
<feature type="non-terminal residue" evidence="2">
    <location>
        <position position="293"/>
    </location>
</feature>
<gene>
    <name evidence="2" type="ORF">S01H1_12884</name>
</gene>
<proteinExistence type="predicted"/>
<dbReference type="InterPro" id="IPR036465">
    <property type="entry name" value="vWFA_dom_sf"/>
</dbReference>
<evidence type="ECO:0000313" key="2">
    <source>
        <dbReference type="EMBL" id="GAF71354.1"/>
    </source>
</evidence>
<dbReference type="PANTHER" id="PTHR33608">
    <property type="entry name" value="BLL2464 PROTEIN"/>
    <property type="match status" value="1"/>
</dbReference>
<dbReference type="Pfam" id="PF01882">
    <property type="entry name" value="DUF58"/>
    <property type="match status" value="1"/>
</dbReference>
<comment type="caution">
    <text evidence="2">The sequence shown here is derived from an EMBL/GenBank/DDBJ whole genome shotgun (WGS) entry which is preliminary data.</text>
</comment>
<dbReference type="PANTHER" id="PTHR33608:SF7">
    <property type="entry name" value="DUF58 DOMAIN-CONTAINING PROTEIN"/>
    <property type="match status" value="1"/>
</dbReference>
<name>X0RR75_9ZZZZ</name>
<dbReference type="SUPFAM" id="SSF53300">
    <property type="entry name" value="vWA-like"/>
    <property type="match status" value="1"/>
</dbReference>
<sequence>MPRYQYLDPRALARIGKVSLVARGVVEGFITGLHKSPYHGHSVEFAEHREYSAGDPLKHVDWRAFGRTDRLYVKLFEDETNVKCYLLLDRSASMDYRTGSLSKLEYGCYLSACLAYLMIRQQDSVGLVTFSGGSARFIAPRSSPSHLRVLLEELETLRGAGRSHMAKTFHDLADSIRRRSLIVIISDLLDEESEILPALHHFRHRKHDIILFHVLDHAEIEFPFRSPADFVDMETGERLEIDPRYVRREYLRELESFRSAFRKETAEGRIEYIAVDTSVSFERMLSAYLAKRR</sequence>